<protein>
    <submittedName>
        <fullName evidence="2">Monooxygenase</fullName>
    </submittedName>
</protein>
<sequence length="354" mass="39864">MKGILDTIVIGGGQAGLAAGYHLLKKGLRFLILEESNQIGGSWPNYYDSLKLFSPAGFSSMPGMKFPGNQNLYPKRDEVIRYLQDYKKKFQLPVLINQRVDMIEKNNIGFIVRTVTGDKFQVRTIINATGSFNNPFIPNIQGREVFQGKTLHSSEYRNPQPYHNQRVIVIGGGNSAVQIAVELSKVSQTTLSVRQPIKFVKQRLLGRDIHYWLKVFGFDTFPFWRFGKTAPRSNAVNDIGGYKDRISKGSPEQRLMFTSFYEDGVIWPDGEREPVDTIIYATGYRPHLPYMKLLGALDGEGMPLQKAGISSIPGLYFVGLEGQRSFASATLRGVGEDAEYVVKKLLHHMKSRNF</sequence>
<dbReference type="GeneID" id="29441018"/>
<dbReference type="PANTHER" id="PTHR43539:SF78">
    <property type="entry name" value="FLAVIN-CONTAINING MONOOXYGENASE"/>
    <property type="match status" value="1"/>
</dbReference>
<keyword evidence="1" id="KW-0560">Oxidoreductase</keyword>
<dbReference type="InterPro" id="IPR000960">
    <property type="entry name" value="Flavin_mOase"/>
</dbReference>
<dbReference type="InterPro" id="IPR036188">
    <property type="entry name" value="FAD/NAD-bd_sf"/>
</dbReference>
<dbReference type="SUPFAM" id="SSF51905">
    <property type="entry name" value="FAD/NAD(P)-binding domain"/>
    <property type="match status" value="2"/>
</dbReference>
<dbReference type="Proteomes" id="UP000037977">
    <property type="component" value="Unassembled WGS sequence"/>
</dbReference>
<dbReference type="GO" id="GO:0050660">
    <property type="term" value="F:flavin adenine dinucleotide binding"/>
    <property type="evidence" value="ECO:0007669"/>
    <property type="project" value="InterPro"/>
</dbReference>
<dbReference type="OrthoDB" id="9778740at2"/>
<keyword evidence="3" id="KW-1185">Reference proteome</keyword>
<dbReference type="PRINTS" id="PR00469">
    <property type="entry name" value="PNDRDTASEII"/>
</dbReference>
<name>A0A0N0CUH1_9BACI</name>
<evidence type="ECO:0000313" key="3">
    <source>
        <dbReference type="Proteomes" id="UP000037977"/>
    </source>
</evidence>
<keyword evidence="2" id="KW-0503">Monooxygenase</keyword>
<organism evidence="2 3">
    <name type="scientific">Lysinibacillus macroides</name>
    <dbReference type="NCBI Taxonomy" id="33935"/>
    <lineage>
        <taxon>Bacteria</taxon>
        <taxon>Bacillati</taxon>
        <taxon>Bacillota</taxon>
        <taxon>Bacilli</taxon>
        <taxon>Bacillales</taxon>
        <taxon>Bacillaceae</taxon>
        <taxon>Lysinibacillus</taxon>
    </lineage>
</organism>
<evidence type="ECO:0000256" key="1">
    <source>
        <dbReference type="ARBA" id="ARBA00023002"/>
    </source>
</evidence>
<accession>A0A0N0CUH1</accession>
<gene>
    <name evidence="2" type="ORF">ADM90_20410</name>
</gene>
<dbReference type="AlphaFoldDB" id="A0A0N0CUH1"/>
<dbReference type="PIRSF" id="PIRSF000332">
    <property type="entry name" value="FMO"/>
    <property type="match status" value="1"/>
</dbReference>
<dbReference type="GO" id="GO:0004497">
    <property type="term" value="F:monooxygenase activity"/>
    <property type="evidence" value="ECO:0007669"/>
    <property type="project" value="UniProtKB-KW"/>
</dbReference>
<dbReference type="RefSeq" id="WP_009374035.1">
    <property type="nucleotide sequence ID" value="NZ_CP065643.1"/>
</dbReference>
<dbReference type="Pfam" id="PF13738">
    <property type="entry name" value="Pyr_redox_3"/>
    <property type="match status" value="1"/>
</dbReference>
<evidence type="ECO:0000313" key="2">
    <source>
        <dbReference type="EMBL" id="KOY80221.1"/>
    </source>
</evidence>
<dbReference type="PATRIC" id="fig|33935.3.peg.4318"/>
<dbReference type="GO" id="GO:0050661">
    <property type="term" value="F:NADP binding"/>
    <property type="evidence" value="ECO:0007669"/>
    <property type="project" value="InterPro"/>
</dbReference>
<proteinExistence type="predicted"/>
<dbReference type="Gene3D" id="3.50.50.60">
    <property type="entry name" value="FAD/NAD(P)-binding domain"/>
    <property type="match status" value="1"/>
</dbReference>
<dbReference type="STRING" id="33935.ADM90_20410"/>
<dbReference type="EMBL" id="LGCI01000011">
    <property type="protein sequence ID" value="KOY80221.1"/>
    <property type="molecule type" value="Genomic_DNA"/>
</dbReference>
<dbReference type="InterPro" id="IPR050982">
    <property type="entry name" value="Auxin_biosynth/cation_transpt"/>
</dbReference>
<dbReference type="PANTHER" id="PTHR43539">
    <property type="entry name" value="FLAVIN-BINDING MONOOXYGENASE-LIKE PROTEIN (AFU_ORTHOLOGUE AFUA_4G09220)"/>
    <property type="match status" value="1"/>
</dbReference>
<comment type="caution">
    <text evidence="2">The sequence shown here is derived from an EMBL/GenBank/DDBJ whole genome shotgun (WGS) entry which is preliminary data.</text>
</comment>
<reference evidence="2 3" key="1">
    <citation type="submission" date="2015-07" db="EMBL/GenBank/DDBJ databases">
        <title>Genome sequencing project for genomic taxonomy and phylogenomics of Bacillus-like bacteria.</title>
        <authorList>
            <person name="Liu B."/>
            <person name="Wang J."/>
            <person name="Zhu Y."/>
            <person name="Liu G."/>
            <person name="Chen Q."/>
            <person name="Chen Z."/>
            <person name="Che J."/>
            <person name="Ge C."/>
            <person name="Shi H."/>
            <person name="Pan Z."/>
            <person name="Liu X."/>
        </authorList>
    </citation>
    <scope>NUCLEOTIDE SEQUENCE [LARGE SCALE GENOMIC DNA]</scope>
    <source>
        <strain evidence="2 3">DSM 54</strain>
    </source>
</reference>
<dbReference type="PRINTS" id="PR00368">
    <property type="entry name" value="FADPNR"/>
</dbReference>